<dbReference type="InterPro" id="IPR016024">
    <property type="entry name" value="ARM-type_fold"/>
</dbReference>
<name>A0A7Y2H247_UNCEI</name>
<dbReference type="Proteomes" id="UP000547674">
    <property type="component" value="Unassembled WGS sequence"/>
</dbReference>
<dbReference type="Gene3D" id="1.25.10.10">
    <property type="entry name" value="Leucine-rich Repeat Variant"/>
    <property type="match status" value="2"/>
</dbReference>
<gene>
    <name evidence="1" type="ORF">HKN21_08185</name>
</gene>
<dbReference type="Pfam" id="PF13646">
    <property type="entry name" value="HEAT_2"/>
    <property type="match status" value="2"/>
</dbReference>
<accession>A0A7Y2H247</accession>
<dbReference type="AlphaFoldDB" id="A0A7Y2H247"/>
<dbReference type="EMBL" id="JABDJR010000321">
    <property type="protein sequence ID" value="NNF06724.1"/>
    <property type="molecule type" value="Genomic_DNA"/>
</dbReference>
<reference evidence="1 2" key="1">
    <citation type="submission" date="2020-03" db="EMBL/GenBank/DDBJ databases">
        <title>Metabolic flexibility allows generalist bacteria to become dominant in a frequently disturbed ecosystem.</title>
        <authorList>
            <person name="Chen Y.-J."/>
            <person name="Leung P.M."/>
            <person name="Bay S.K."/>
            <person name="Hugenholtz P."/>
            <person name="Kessler A.J."/>
            <person name="Shelley G."/>
            <person name="Waite D.W."/>
            <person name="Cook P.L."/>
            <person name="Greening C."/>
        </authorList>
    </citation>
    <scope>NUCLEOTIDE SEQUENCE [LARGE SCALE GENOMIC DNA]</scope>
    <source>
        <strain evidence="1">SS_bin_28</strain>
    </source>
</reference>
<comment type="caution">
    <text evidence="1">The sequence shown here is derived from an EMBL/GenBank/DDBJ whole genome shotgun (WGS) entry which is preliminary data.</text>
</comment>
<dbReference type="PANTHER" id="PTHR12697">
    <property type="entry name" value="PBS LYASE HEAT-LIKE PROTEIN"/>
    <property type="match status" value="1"/>
</dbReference>
<proteinExistence type="predicted"/>
<dbReference type="GO" id="GO:0016491">
    <property type="term" value="F:oxidoreductase activity"/>
    <property type="evidence" value="ECO:0007669"/>
    <property type="project" value="TreeGrafter"/>
</dbReference>
<protein>
    <submittedName>
        <fullName evidence="1">HEAT repeat domain-containing protein</fullName>
    </submittedName>
</protein>
<dbReference type="PANTHER" id="PTHR12697:SF38">
    <property type="entry name" value="PBS LYASE HEAT DOMAIN PROTEIN REPEAT-CONTAINING PROTEIN"/>
    <property type="match status" value="1"/>
</dbReference>
<evidence type="ECO:0000313" key="2">
    <source>
        <dbReference type="Proteomes" id="UP000547674"/>
    </source>
</evidence>
<organism evidence="1 2">
    <name type="scientific">Eiseniibacteriota bacterium</name>
    <dbReference type="NCBI Taxonomy" id="2212470"/>
    <lineage>
        <taxon>Bacteria</taxon>
        <taxon>Candidatus Eiseniibacteriota</taxon>
    </lineage>
</organism>
<dbReference type="InterPro" id="IPR011989">
    <property type="entry name" value="ARM-like"/>
</dbReference>
<dbReference type="SUPFAM" id="SSF48371">
    <property type="entry name" value="ARM repeat"/>
    <property type="match status" value="1"/>
</dbReference>
<evidence type="ECO:0000313" key="1">
    <source>
        <dbReference type="EMBL" id="NNF06724.1"/>
    </source>
</evidence>
<sequence length="460" mass="51392">MPVPISASDAVFVGELISTDHRDVPENELLGSKVVWNTFRATEIWKGDEAKEFRVAVPPGECEINFELGESYLVFATPLGQNVSRQEFDVLITSQCMPTKELSLAAEEIAEIKRLKAEAPNGNLDHLLVERWFEDLKSGDDTRLEHAYHWPFSLRPDPNQSLTLIEAYFEDGEPTQLGYLLEAFVSMAADHPAAHAATRLALAHPSALVREKAQHAVLNLEIDDAERAAHWRESMEDPDPKVRSRAVRMYGHFGRLSASTEDIAALLQDPDDNVRASALNSLAHLRSVDEHLTEALPLLSHPEYSIRSRALESLSYTENPKNTLAVLTQGFEDSHQAIRASAVRRIAQLNLDPAHTEAILLKALEDPENNVRSTAISSINQRKIYSDLITLAVGEALFDSETHVRQGAAEALSRMGVLGEPILPNLEQQILVETDERAKFLMESALKEIQKKLREKNRRD</sequence>